<protein>
    <submittedName>
        <fullName evidence="1">Uncharacterized protein</fullName>
    </submittedName>
</protein>
<reference evidence="1" key="2">
    <citation type="submission" date="2020-09" db="EMBL/GenBank/DDBJ databases">
        <authorList>
            <person name="Sun Q."/>
            <person name="Zhou Y."/>
        </authorList>
    </citation>
    <scope>NUCLEOTIDE SEQUENCE</scope>
    <source>
        <strain evidence="1">CGMCC 1.15095</strain>
    </source>
</reference>
<proteinExistence type="predicted"/>
<comment type="caution">
    <text evidence="1">The sequence shown here is derived from an EMBL/GenBank/DDBJ whole genome shotgun (WGS) entry which is preliminary data.</text>
</comment>
<evidence type="ECO:0000313" key="1">
    <source>
        <dbReference type="EMBL" id="GGB88356.1"/>
    </source>
</evidence>
<evidence type="ECO:0000313" key="2">
    <source>
        <dbReference type="Proteomes" id="UP000608154"/>
    </source>
</evidence>
<dbReference type="AlphaFoldDB" id="A0A916TP40"/>
<reference evidence="1" key="1">
    <citation type="journal article" date="2014" name="Int. J. Syst. Evol. Microbiol.">
        <title>Complete genome sequence of Corynebacterium casei LMG S-19264T (=DSM 44701T), isolated from a smear-ripened cheese.</title>
        <authorList>
            <consortium name="US DOE Joint Genome Institute (JGI-PGF)"/>
            <person name="Walter F."/>
            <person name="Albersmeier A."/>
            <person name="Kalinowski J."/>
            <person name="Ruckert C."/>
        </authorList>
    </citation>
    <scope>NUCLEOTIDE SEQUENCE</scope>
    <source>
        <strain evidence="1">CGMCC 1.15095</strain>
    </source>
</reference>
<keyword evidence="2" id="KW-1185">Reference proteome</keyword>
<dbReference type="EMBL" id="BMHK01000002">
    <property type="protein sequence ID" value="GGB88356.1"/>
    <property type="molecule type" value="Genomic_DNA"/>
</dbReference>
<name>A0A916TP40_9SPHN</name>
<organism evidence="1 2">
    <name type="scientific">Novosphingobium endophyticum</name>
    <dbReference type="NCBI Taxonomy" id="1955250"/>
    <lineage>
        <taxon>Bacteria</taxon>
        <taxon>Pseudomonadati</taxon>
        <taxon>Pseudomonadota</taxon>
        <taxon>Alphaproteobacteria</taxon>
        <taxon>Sphingomonadales</taxon>
        <taxon>Sphingomonadaceae</taxon>
        <taxon>Novosphingobium</taxon>
    </lineage>
</organism>
<sequence length="94" mass="10111">MRLVPGIHPVDGKPGGFREFVKSHASFTLPSGRGASGSCIGLRAHLASKRPLLTIPGTESHKKRPYRPRAGAIYPRPDSPGWIYLGSAGLMEAY</sequence>
<accession>A0A916TP40</accession>
<gene>
    <name evidence="1" type="ORF">GCM10011494_03330</name>
</gene>
<dbReference type="Proteomes" id="UP000608154">
    <property type="component" value="Unassembled WGS sequence"/>
</dbReference>